<evidence type="ECO:0000259" key="1">
    <source>
        <dbReference type="PROSITE" id="PS51186"/>
    </source>
</evidence>
<dbReference type="InterPro" id="IPR052523">
    <property type="entry name" value="Trichothecene_AcTrans"/>
</dbReference>
<dbReference type="Proteomes" id="UP001595841">
    <property type="component" value="Unassembled WGS sequence"/>
</dbReference>
<feature type="domain" description="N-acetyltransferase" evidence="1">
    <location>
        <begin position="110"/>
        <end position="250"/>
    </location>
</feature>
<gene>
    <name evidence="2" type="ORF">ACFOWS_07935</name>
</gene>
<dbReference type="EMBL" id="JBHSCL010000004">
    <property type="protein sequence ID" value="MFC4220058.1"/>
    <property type="molecule type" value="Genomic_DNA"/>
</dbReference>
<name>A0ABV8PIN8_9FLAO</name>
<reference evidence="3" key="1">
    <citation type="journal article" date="2019" name="Int. J. Syst. Evol. Microbiol.">
        <title>The Global Catalogue of Microorganisms (GCM) 10K type strain sequencing project: providing services to taxonomists for standard genome sequencing and annotation.</title>
        <authorList>
            <consortium name="The Broad Institute Genomics Platform"/>
            <consortium name="The Broad Institute Genome Sequencing Center for Infectious Disease"/>
            <person name="Wu L."/>
            <person name="Ma J."/>
        </authorList>
    </citation>
    <scope>NUCLEOTIDE SEQUENCE [LARGE SCALE GENOMIC DNA]</scope>
    <source>
        <strain evidence="3">CGMCC 1.15774</strain>
    </source>
</reference>
<accession>A0ABV8PIN8</accession>
<organism evidence="2 3">
    <name type="scientific">Flagellimonas marina</name>
    <dbReference type="NCBI Taxonomy" id="1775168"/>
    <lineage>
        <taxon>Bacteria</taxon>
        <taxon>Pseudomonadati</taxon>
        <taxon>Bacteroidota</taxon>
        <taxon>Flavobacteriia</taxon>
        <taxon>Flavobacteriales</taxon>
        <taxon>Flavobacteriaceae</taxon>
        <taxon>Flagellimonas</taxon>
    </lineage>
</organism>
<dbReference type="Pfam" id="PF13673">
    <property type="entry name" value="Acetyltransf_10"/>
    <property type="match status" value="1"/>
</dbReference>
<dbReference type="EC" id="2.3.-.-" evidence="2"/>
<dbReference type="PANTHER" id="PTHR42791">
    <property type="entry name" value="GNAT FAMILY ACETYLTRANSFERASE"/>
    <property type="match status" value="1"/>
</dbReference>
<dbReference type="RefSeq" id="WP_379763393.1">
    <property type="nucleotide sequence ID" value="NZ_JBHSCL010000004.1"/>
</dbReference>
<keyword evidence="3" id="KW-1185">Reference proteome</keyword>
<keyword evidence="2" id="KW-0808">Transferase</keyword>
<dbReference type="GO" id="GO:0016746">
    <property type="term" value="F:acyltransferase activity"/>
    <property type="evidence" value="ECO:0007669"/>
    <property type="project" value="UniProtKB-KW"/>
</dbReference>
<dbReference type="Gene3D" id="3.40.630.30">
    <property type="match status" value="1"/>
</dbReference>
<evidence type="ECO:0000313" key="2">
    <source>
        <dbReference type="EMBL" id="MFC4220058.1"/>
    </source>
</evidence>
<sequence>MNKAIIEHLFTFWSEIGRLGGFLYSEEGIRHTLAPEKSWPSKVFGLGPSRIDENQLLENIRVGAWPNSVGIYEDVESKNLLVNNGFKLSSTVKAMALKVSNGFDQIVDLGTIAPVKSDEEVQAFAKIASMAFGYPVLTKTLSPLLQASSFQLFLGIHEDDYASCGMVFTDQDGISGIHMIGTLPEFQGLGLGKKMTQYLVKNAKEKGSIYVYLVASQAGEGIYAKMGFKTYGVLESYQLPDGLEHQHSTGS</sequence>
<protein>
    <submittedName>
        <fullName evidence="2">GNAT family N-acetyltransferase</fullName>
        <ecNumber evidence="2">2.3.-.-</ecNumber>
    </submittedName>
</protein>
<proteinExistence type="predicted"/>
<dbReference type="PROSITE" id="PS51186">
    <property type="entry name" value="GNAT"/>
    <property type="match status" value="1"/>
</dbReference>
<dbReference type="InterPro" id="IPR016181">
    <property type="entry name" value="Acyl_CoA_acyltransferase"/>
</dbReference>
<evidence type="ECO:0000313" key="3">
    <source>
        <dbReference type="Proteomes" id="UP001595841"/>
    </source>
</evidence>
<keyword evidence="2" id="KW-0012">Acyltransferase</keyword>
<dbReference type="InterPro" id="IPR000182">
    <property type="entry name" value="GNAT_dom"/>
</dbReference>
<dbReference type="PANTHER" id="PTHR42791:SF1">
    <property type="entry name" value="N-ACETYLTRANSFERASE DOMAIN-CONTAINING PROTEIN"/>
    <property type="match status" value="1"/>
</dbReference>
<dbReference type="SUPFAM" id="SSF55729">
    <property type="entry name" value="Acyl-CoA N-acyltransferases (Nat)"/>
    <property type="match status" value="1"/>
</dbReference>
<dbReference type="CDD" id="cd04301">
    <property type="entry name" value="NAT_SF"/>
    <property type="match status" value="1"/>
</dbReference>
<comment type="caution">
    <text evidence="2">The sequence shown here is derived from an EMBL/GenBank/DDBJ whole genome shotgun (WGS) entry which is preliminary data.</text>
</comment>